<evidence type="ECO:0000256" key="3">
    <source>
        <dbReference type="ARBA" id="ARBA00005267"/>
    </source>
</evidence>
<dbReference type="InterPro" id="IPR029039">
    <property type="entry name" value="Flavoprotein-like_sf"/>
</dbReference>
<accession>A6TSI6</accession>
<dbReference type="PROSITE" id="PS00201">
    <property type="entry name" value="FLAVODOXIN"/>
    <property type="match status" value="1"/>
</dbReference>
<evidence type="ECO:0000256" key="4">
    <source>
        <dbReference type="ARBA" id="ARBA00017869"/>
    </source>
</evidence>
<dbReference type="PANTHER" id="PTHR42809:SF1">
    <property type="entry name" value="FLAVODOXIN 1"/>
    <property type="match status" value="1"/>
</dbReference>
<dbReference type="InterPro" id="IPR010086">
    <property type="entry name" value="Flavodoxin_lc"/>
</dbReference>
<evidence type="ECO:0000256" key="1">
    <source>
        <dbReference type="ARBA" id="ARBA00001917"/>
    </source>
</evidence>
<keyword evidence="6 10" id="KW-0285">Flavoprotein</keyword>
<dbReference type="SUPFAM" id="SSF52218">
    <property type="entry name" value="Flavoproteins"/>
    <property type="match status" value="1"/>
</dbReference>
<dbReference type="Proteomes" id="UP000001572">
    <property type="component" value="Chromosome"/>
</dbReference>
<evidence type="ECO:0000313" key="12">
    <source>
        <dbReference type="EMBL" id="ABR49154.1"/>
    </source>
</evidence>
<keyword evidence="8 10" id="KW-0249">Electron transport</keyword>
<dbReference type="OrthoDB" id="9790745at2"/>
<reference evidence="13" key="1">
    <citation type="journal article" date="2016" name="Genome Announc.">
        <title>Complete genome sequence of Alkaliphilus metalliredigens strain QYMF, an alkaliphilic and metal-reducing bacterium isolated from borax-contaminated leachate ponds.</title>
        <authorList>
            <person name="Hwang C."/>
            <person name="Copeland A."/>
            <person name="Lucas S."/>
            <person name="Lapidus A."/>
            <person name="Barry K."/>
            <person name="Detter J.C."/>
            <person name="Glavina Del Rio T."/>
            <person name="Hammon N."/>
            <person name="Israni S."/>
            <person name="Dalin E."/>
            <person name="Tice H."/>
            <person name="Pitluck S."/>
            <person name="Chertkov O."/>
            <person name="Brettin T."/>
            <person name="Bruce D."/>
            <person name="Han C."/>
            <person name="Schmutz J."/>
            <person name="Larimer F."/>
            <person name="Land M.L."/>
            <person name="Hauser L."/>
            <person name="Kyrpides N."/>
            <person name="Mikhailova N."/>
            <person name="Ye Q."/>
            <person name="Zhou J."/>
            <person name="Richardson P."/>
            <person name="Fields M.W."/>
        </authorList>
    </citation>
    <scope>NUCLEOTIDE SEQUENCE [LARGE SCALE GENOMIC DNA]</scope>
    <source>
        <strain evidence="13">QYMF</strain>
    </source>
</reference>
<organism evidence="12 13">
    <name type="scientific">Alkaliphilus metalliredigens (strain QYMF)</name>
    <dbReference type="NCBI Taxonomy" id="293826"/>
    <lineage>
        <taxon>Bacteria</taxon>
        <taxon>Bacillati</taxon>
        <taxon>Bacillota</taxon>
        <taxon>Clostridia</taxon>
        <taxon>Peptostreptococcales</taxon>
        <taxon>Natronincolaceae</taxon>
        <taxon>Alkaliphilus</taxon>
    </lineage>
</organism>
<dbReference type="Pfam" id="PF00258">
    <property type="entry name" value="Flavodoxin_1"/>
    <property type="match status" value="1"/>
</dbReference>
<dbReference type="GO" id="GO:0010181">
    <property type="term" value="F:FMN binding"/>
    <property type="evidence" value="ECO:0007669"/>
    <property type="project" value="UniProtKB-UniRule"/>
</dbReference>
<evidence type="ECO:0000259" key="11">
    <source>
        <dbReference type="PROSITE" id="PS50902"/>
    </source>
</evidence>
<keyword evidence="7 10" id="KW-0288">FMN</keyword>
<dbReference type="STRING" id="293826.Amet_3014"/>
<evidence type="ECO:0000256" key="7">
    <source>
        <dbReference type="ARBA" id="ARBA00022643"/>
    </source>
</evidence>
<keyword evidence="9" id="KW-0535">Nitrogen fixation</keyword>
<dbReference type="RefSeq" id="WP_012064121.1">
    <property type="nucleotide sequence ID" value="NC_009633.1"/>
</dbReference>
<evidence type="ECO:0000256" key="2">
    <source>
        <dbReference type="ARBA" id="ARBA00003297"/>
    </source>
</evidence>
<dbReference type="InterPro" id="IPR001226">
    <property type="entry name" value="Flavodoxin_CS"/>
</dbReference>
<keyword evidence="5 10" id="KW-0813">Transport</keyword>
<dbReference type="InterPro" id="IPR008254">
    <property type="entry name" value="Flavodoxin/NO_synth"/>
</dbReference>
<evidence type="ECO:0000256" key="6">
    <source>
        <dbReference type="ARBA" id="ARBA00022630"/>
    </source>
</evidence>
<dbReference type="InterPro" id="IPR001094">
    <property type="entry name" value="Flavdoxin-like"/>
</dbReference>
<comment type="cofactor">
    <cofactor evidence="1 10">
        <name>FMN</name>
        <dbReference type="ChEBI" id="CHEBI:58210"/>
    </cofactor>
</comment>
<evidence type="ECO:0000256" key="9">
    <source>
        <dbReference type="ARBA" id="ARBA00023231"/>
    </source>
</evidence>
<sequence>MKKISIIFGSTTGNTERVAEIIKDNMAECEVTVTDVCNAKDEMIKSADTVLFGASTWGYGEIQDDFLEYYNSMKSELLSAKDVAVFGCGDSVGFSDVYCRAVDLIIEKASECGANVIGEGLKVDGDVDDNVSKIEAFAKELV</sequence>
<evidence type="ECO:0000313" key="13">
    <source>
        <dbReference type="Proteomes" id="UP000001572"/>
    </source>
</evidence>
<evidence type="ECO:0000256" key="5">
    <source>
        <dbReference type="ARBA" id="ARBA00022448"/>
    </source>
</evidence>
<feature type="domain" description="Flavodoxin-like" evidence="11">
    <location>
        <begin position="4"/>
        <end position="142"/>
    </location>
</feature>
<dbReference type="eggNOG" id="COG0716">
    <property type="taxonomic scope" value="Bacteria"/>
</dbReference>
<proteinExistence type="inferred from homology"/>
<name>A6TSI6_ALKMQ</name>
<protein>
    <recommendedName>
        <fullName evidence="4 10">Flavodoxin</fullName>
    </recommendedName>
</protein>
<dbReference type="PANTHER" id="PTHR42809">
    <property type="entry name" value="FLAVODOXIN 2"/>
    <property type="match status" value="1"/>
</dbReference>
<dbReference type="PROSITE" id="PS50902">
    <property type="entry name" value="FLAVODOXIN_LIKE"/>
    <property type="match status" value="1"/>
</dbReference>
<dbReference type="NCBIfam" id="TIGR01753">
    <property type="entry name" value="flav_short"/>
    <property type="match status" value="1"/>
</dbReference>
<dbReference type="InterPro" id="IPR050619">
    <property type="entry name" value="Flavodoxin"/>
</dbReference>
<dbReference type="HOGENOM" id="CLU_051402_4_2_9"/>
<keyword evidence="13" id="KW-1185">Reference proteome</keyword>
<dbReference type="InterPro" id="IPR010087">
    <property type="entry name" value="Flav_short"/>
</dbReference>
<dbReference type="EMBL" id="CP000724">
    <property type="protein sequence ID" value="ABR49154.1"/>
    <property type="molecule type" value="Genomic_DNA"/>
</dbReference>
<evidence type="ECO:0000256" key="10">
    <source>
        <dbReference type="PIRNR" id="PIRNR038996"/>
    </source>
</evidence>
<dbReference type="GO" id="GO:0016651">
    <property type="term" value="F:oxidoreductase activity, acting on NAD(P)H"/>
    <property type="evidence" value="ECO:0007669"/>
    <property type="project" value="UniProtKB-ARBA"/>
</dbReference>
<evidence type="ECO:0000256" key="8">
    <source>
        <dbReference type="ARBA" id="ARBA00022982"/>
    </source>
</evidence>
<dbReference type="PIRSF" id="PIRSF038996">
    <property type="entry name" value="FldA"/>
    <property type="match status" value="1"/>
</dbReference>
<dbReference type="KEGG" id="amt:Amet_3014"/>
<dbReference type="PRINTS" id="PR00369">
    <property type="entry name" value="FLAVODOXIN"/>
</dbReference>
<comment type="similarity">
    <text evidence="3 10">Belongs to the flavodoxin family.</text>
</comment>
<dbReference type="Gene3D" id="3.40.50.360">
    <property type="match status" value="1"/>
</dbReference>
<comment type="function">
    <text evidence="2 10">Low-potential electron donor to a number of redox enzymes.</text>
</comment>
<dbReference type="GO" id="GO:0009055">
    <property type="term" value="F:electron transfer activity"/>
    <property type="evidence" value="ECO:0007669"/>
    <property type="project" value="UniProtKB-UniRule"/>
</dbReference>
<dbReference type="AlphaFoldDB" id="A6TSI6"/>
<gene>
    <name evidence="12" type="ordered locus">Amet_3014</name>
</gene>